<evidence type="ECO:0000313" key="3">
    <source>
        <dbReference type="EMBL" id="MEY8043498.1"/>
    </source>
</evidence>
<protein>
    <submittedName>
        <fullName evidence="3">Zinc ribbon domain-containing protein</fullName>
    </submittedName>
</protein>
<accession>A0ABV4CQY1</accession>
<dbReference type="Proteomes" id="UP001564626">
    <property type="component" value="Unassembled WGS sequence"/>
</dbReference>
<dbReference type="EMBL" id="JBGEHV010000101">
    <property type="protein sequence ID" value="MEY8043498.1"/>
    <property type="molecule type" value="Genomic_DNA"/>
</dbReference>
<evidence type="ECO:0000259" key="2">
    <source>
        <dbReference type="SMART" id="SM00834"/>
    </source>
</evidence>
<organism evidence="3 4">
    <name type="scientific">Saccharopolyspora cebuensis</name>
    <dbReference type="NCBI Taxonomy" id="418759"/>
    <lineage>
        <taxon>Bacteria</taxon>
        <taxon>Bacillati</taxon>
        <taxon>Actinomycetota</taxon>
        <taxon>Actinomycetes</taxon>
        <taxon>Pseudonocardiales</taxon>
        <taxon>Pseudonocardiaceae</taxon>
        <taxon>Saccharopolyspora</taxon>
    </lineage>
</organism>
<comment type="caution">
    <text evidence="3">The sequence shown here is derived from an EMBL/GenBank/DDBJ whole genome shotgun (WGS) entry which is preliminary data.</text>
</comment>
<dbReference type="InterPro" id="IPR013429">
    <property type="entry name" value="Regulatory_FmdB_Zinc_ribbon"/>
</dbReference>
<keyword evidence="4" id="KW-1185">Reference proteome</keyword>
<evidence type="ECO:0000313" key="4">
    <source>
        <dbReference type="Proteomes" id="UP001564626"/>
    </source>
</evidence>
<reference evidence="3 4" key="1">
    <citation type="submission" date="2024-08" db="EMBL/GenBank/DDBJ databases">
        <title>Genome mining of Saccharopolyspora cebuensis PGLac3 from Nigerian medicinal plant.</title>
        <authorList>
            <person name="Ezeobiora C.E."/>
            <person name="Igbokwe N.H."/>
            <person name="Amin D.H."/>
            <person name="Mendie U.E."/>
        </authorList>
    </citation>
    <scope>NUCLEOTIDE SEQUENCE [LARGE SCALE GENOMIC DNA]</scope>
    <source>
        <strain evidence="3 4">PGLac3</strain>
    </source>
</reference>
<dbReference type="Pfam" id="PF09723">
    <property type="entry name" value="Zn_ribbon_8"/>
    <property type="match status" value="1"/>
</dbReference>
<feature type="compositionally biased region" description="Basic and acidic residues" evidence="1">
    <location>
        <begin position="55"/>
        <end position="66"/>
    </location>
</feature>
<dbReference type="NCBIfam" id="TIGR02605">
    <property type="entry name" value="CxxC_CxxC_SSSS"/>
    <property type="match status" value="1"/>
</dbReference>
<name>A0ABV4CQY1_9PSEU</name>
<gene>
    <name evidence="3" type="ORF">AB8O55_29165</name>
</gene>
<proteinExistence type="predicted"/>
<feature type="region of interest" description="Disordered" evidence="1">
    <location>
        <begin position="53"/>
        <end position="93"/>
    </location>
</feature>
<feature type="domain" description="Putative regulatory protein FmdB zinc ribbon" evidence="2">
    <location>
        <begin position="1"/>
        <end position="41"/>
    </location>
</feature>
<dbReference type="SMART" id="SM00834">
    <property type="entry name" value="CxxC_CXXC_SSSS"/>
    <property type="match status" value="1"/>
</dbReference>
<dbReference type="RefSeq" id="WP_345364381.1">
    <property type="nucleotide sequence ID" value="NZ_BAABII010000011.1"/>
</dbReference>
<evidence type="ECO:0000256" key="1">
    <source>
        <dbReference type="SAM" id="MobiDB-lite"/>
    </source>
</evidence>
<sequence>MAIYQYRCAAHGAFDRSHPIGSAAAEQPCPTCHSAAPRVFTAVSLTGAARSRTALIDRTEQTRERPAVVSAPPPRRGRGGVTTNPKHRHLPRP</sequence>